<dbReference type="EnsemblFungi" id="MVLG_07104T0">
    <property type="protein sequence ID" value="MVLG_07104T0"/>
    <property type="gene ID" value="MVLG_07104"/>
</dbReference>
<reference evidence="4" key="2">
    <citation type="submission" date="2010-11" db="EMBL/GenBank/DDBJ databases">
        <authorList>
            <consortium name="The Broad Institute Genome Sequencing Platform"/>
            <person name="Earl A."/>
            <person name="Ward D."/>
            <person name="Feldgarden M."/>
            <person name="Gevers D."/>
            <person name="Butler R."/>
            <person name="Young S.K."/>
            <person name="Zeng Q."/>
            <person name="Gargeya S."/>
            <person name="Fitzgerald M."/>
            <person name="Haas B."/>
            <person name="Abouelleil A."/>
            <person name="Alvarado L."/>
            <person name="Arachchi H.M."/>
            <person name="Berlin A."/>
            <person name="Brown A."/>
            <person name="Chapman S.B."/>
            <person name="Chen Z."/>
            <person name="Dunbar C."/>
            <person name="Freedman E."/>
            <person name="Gearin G."/>
            <person name="Gellesch M."/>
            <person name="Goldberg J."/>
            <person name="Griggs A."/>
            <person name="Gujja S."/>
            <person name="Heilman E."/>
            <person name="Heiman D."/>
            <person name="Howarth C."/>
            <person name="Larson L."/>
            <person name="Lui A."/>
            <person name="MacDonald P.J.P."/>
            <person name="Mehta T."/>
            <person name="Montmayeur A."/>
            <person name="Murphy C."/>
            <person name="Neiman D."/>
            <person name="Pearson M."/>
            <person name="Priest M."/>
            <person name="Roberts A."/>
            <person name="Saif S."/>
            <person name="Shea T."/>
            <person name="Shenoy N."/>
            <person name="Sisk P."/>
            <person name="Stolte C."/>
            <person name="Sykes S."/>
            <person name="White J."/>
            <person name="Yandava C."/>
            <person name="Wortman J."/>
            <person name="Nusbaum C."/>
            <person name="Birren B."/>
        </authorList>
    </citation>
    <scope>NUCLEOTIDE SEQUENCE</scope>
    <source>
        <strain evidence="4">P1A1 Lamole</strain>
    </source>
</reference>
<feature type="compositionally biased region" description="Acidic residues" evidence="3">
    <location>
        <begin position="170"/>
        <end position="199"/>
    </location>
</feature>
<dbReference type="FunCoup" id="U5HJB7">
    <property type="interactions" value="298"/>
</dbReference>
<dbReference type="InterPro" id="IPR019398">
    <property type="entry name" value="Pre-rRNA_process_TSR2"/>
</dbReference>
<dbReference type="EMBL" id="AEIJ01001029">
    <property type="status" value="NOT_ANNOTATED_CDS"/>
    <property type="molecule type" value="Genomic_DNA"/>
</dbReference>
<accession>U5HJB7</accession>
<feature type="region of interest" description="Disordered" evidence="3">
    <location>
        <begin position="160"/>
        <end position="232"/>
    </location>
</feature>
<evidence type="ECO:0000256" key="1">
    <source>
        <dbReference type="ARBA" id="ARBA00006524"/>
    </source>
</evidence>
<keyword evidence="6" id="KW-1185">Reference proteome</keyword>
<dbReference type="AlphaFoldDB" id="U5HJB7"/>
<dbReference type="EMBL" id="GL541846">
    <property type="protein sequence ID" value="KDE02334.1"/>
    <property type="molecule type" value="Genomic_DNA"/>
</dbReference>
<gene>
    <name evidence="4" type="ORF">MVLG_07104</name>
</gene>
<reference evidence="5" key="4">
    <citation type="submission" date="2015-06" db="UniProtKB">
        <authorList>
            <consortium name="EnsemblFungi"/>
        </authorList>
    </citation>
    <scope>IDENTIFICATION</scope>
</reference>
<dbReference type="Proteomes" id="UP000017200">
    <property type="component" value="Unassembled WGS sequence"/>
</dbReference>
<dbReference type="GO" id="GO:0006364">
    <property type="term" value="P:rRNA processing"/>
    <property type="evidence" value="ECO:0007669"/>
    <property type="project" value="UniProtKB-KW"/>
</dbReference>
<name>U5HJB7_USTV1</name>
<dbReference type="OMA" id="FELWPAM"/>
<dbReference type="Pfam" id="PF10273">
    <property type="entry name" value="WGG"/>
    <property type="match status" value="1"/>
</dbReference>
<evidence type="ECO:0008006" key="7">
    <source>
        <dbReference type="Google" id="ProtNLM"/>
    </source>
</evidence>
<sequence>MSQAQASTSSSASTPIPDLILPLFARSILDLLHVWPAVRIAITQGWAPSTAITVLAEDVVDLFYTTASTDDNPNGEALPDPTDVEDVLLHVLANAFNLTLEDDSETQVAKDAIKIWQECLRRVVGELSGKVIPPPSGEEGILEAFEKAAVKAKAEDGTGVYRGAMRQGDESSDDEDGEGSGDDDDEDGMQVDGDTEMGELIDTTPAAAPRRQEPEIDEDGFQMVTGKRGGRR</sequence>
<keyword evidence="2" id="KW-0698">rRNA processing</keyword>
<dbReference type="InParanoid" id="U5HJB7"/>
<organism evidence="4">
    <name type="scientific">Microbotryum lychnidis-dioicae (strain p1A1 Lamole / MvSl-1064)</name>
    <name type="common">Anther smut fungus</name>
    <dbReference type="NCBI Taxonomy" id="683840"/>
    <lineage>
        <taxon>Eukaryota</taxon>
        <taxon>Fungi</taxon>
        <taxon>Dikarya</taxon>
        <taxon>Basidiomycota</taxon>
        <taxon>Pucciniomycotina</taxon>
        <taxon>Microbotryomycetes</taxon>
        <taxon>Microbotryales</taxon>
        <taxon>Microbotryaceae</taxon>
        <taxon>Microbotryum</taxon>
    </lineage>
</organism>
<proteinExistence type="inferred from homology"/>
<evidence type="ECO:0000256" key="2">
    <source>
        <dbReference type="ARBA" id="ARBA00022552"/>
    </source>
</evidence>
<comment type="similarity">
    <text evidence="1">Belongs to the TSR2 family.</text>
</comment>
<dbReference type="HOGENOM" id="CLU_074896_0_2_1"/>
<evidence type="ECO:0000313" key="6">
    <source>
        <dbReference type="Proteomes" id="UP000017200"/>
    </source>
</evidence>
<dbReference type="STRING" id="683840.U5HJB7"/>
<evidence type="ECO:0000313" key="4">
    <source>
        <dbReference type="EMBL" id="KDE02334.1"/>
    </source>
</evidence>
<reference evidence="6" key="1">
    <citation type="submission" date="2010-11" db="EMBL/GenBank/DDBJ databases">
        <title>The genome sequence of Microbotryum violaceum strain p1A1 Lamole.</title>
        <authorList>
            <person name="Cuomo C."/>
            <person name="Perlin M."/>
            <person name="Young S.K."/>
            <person name="Zeng Q."/>
            <person name="Gargeya S."/>
            <person name="Alvarado L."/>
            <person name="Berlin A."/>
            <person name="Chapman S.B."/>
            <person name="Chen Z."/>
            <person name="Freedman E."/>
            <person name="Gellesch M."/>
            <person name="Goldberg J."/>
            <person name="Griggs A."/>
            <person name="Gujja S."/>
            <person name="Heilman E."/>
            <person name="Heiman D."/>
            <person name="Howarth C."/>
            <person name="Mehta T."/>
            <person name="Neiman D."/>
            <person name="Pearson M."/>
            <person name="Roberts A."/>
            <person name="Saif S."/>
            <person name="Shea T."/>
            <person name="Shenoy N."/>
            <person name="Sisk P."/>
            <person name="Stolte C."/>
            <person name="Sykes S."/>
            <person name="White J."/>
            <person name="Yandava C."/>
            <person name="Haas B."/>
            <person name="Nusbaum C."/>
            <person name="Birren B."/>
        </authorList>
    </citation>
    <scope>NUCLEOTIDE SEQUENCE [LARGE SCALE GENOMIC DNA]</scope>
    <source>
        <strain evidence="6">p1A1 Lamole</strain>
    </source>
</reference>
<dbReference type="OrthoDB" id="263560at2759"/>
<protein>
    <recommendedName>
        <fullName evidence="7">Pre-rRNA-processing protein TSR2</fullName>
    </recommendedName>
</protein>
<dbReference type="PANTHER" id="PTHR21250">
    <property type="entry name" value="PRE-RRNA-PROCESSING PROTEIN TSR2 HOMOLOG"/>
    <property type="match status" value="1"/>
</dbReference>
<evidence type="ECO:0000256" key="3">
    <source>
        <dbReference type="SAM" id="MobiDB-lite"/>
    </source>
</evidence>
<evidence type="ECO:0000313" key="5">
    <source>
        <dbReference type="EnsemblFungi" id="MVLG_07104T0"/>
    </source>
</evidence>
<reference evidence="4 6" key="3">
    <citation type="journal article" date="2015" name="BMC Genomics">
        <title>Sex and parasites: genomic and transcriptomic analysis of Microbotryum lychnidis-dioicae, the biotrophic and plant-castrating anther smut fungus.</title>
        <authorList>
            <person name="Perlin M.H."/>
            <person name="Amselem J."/>
            <person name="Fontanillas E."/>
            <person name="Toh S.S."/>
            <person name="Chen Z."/>
            <person name="Goldberg J."/>
            <person name="Duplessis S."/>
            <person name="Henrissat B."/>
            <person name="Young S."/>
            <person name="Zeng Q."/>
            <person name="Aguileta G."/>
            <person name="Petit E."/>
            <person name="Badouin H."/>
            <person name="Andrews J."/>
            <person name="Razeeq D."/>
            <person name="Gabaldon T."/>
            <person name="Quesneville H."/>
            <person name="Giraud T."/>
            <person name="Hood M.E."/>
            <person name="Schultz D.J."/>
            <person name="Cuomo C.A."/>
        </authorList>
    </citation>
    <scope>NUCLEOTIDE SEQUENCE [LARGE SCALE GENOMIC DNA]</scope>
    <source>
        <strain evidence="6">p1A1 Lamole</strain>
        <strain evidence="4">P1A1 Lamole</strain>
    </source>
</reference>